<keyword evidence="18" id="KW-0458">Lysosome</keyword>
<keyword evidence="19" id="KW-0539">Nucleus</keyword>
<dbReference type="Gene3D" id="3.30.60.270">
    <property type="match status" value="1"/>
</dbReference>
<evidence type="ECO:0000256" key="10">
    <source>
        <dbReference type="ARBA" id="ARBA00022824"/>
    </source>
</evidence>
<feature type="signal peptide" evidence="28">
    <location>
        <begin position="1"/>
        <end position="19"/>
    </location>
</feature>
<keyword evidence="17" id="KW-0325">Glycoprotein</keyword>
<evidence type="ECO:0000256" key="27">
    <source>
        <dbReference type="SAM" id="Phobius"/>
    </source>
</evidence>
<evidence type="ECO:0000256" key="19">
    <source>
        <dbReference type="ARBA" id="ARBA00023242"/>
    </source>
</evidence>
<evidence type="ECO:0000313" key="30">
    <source>
        <dbReference type="Ensembl" id="ENSATEP00000027604.1"/>
    </source>
</evidence>
<comment type="subcellular location">
    <subcellularLocation>
        <location evidence="21">Cell membrane</location>
        <topology evidence="21">Single-pass type I membrane protein</topology>
        <orientation evidence="21">Extracellular side</orientation>
    </subcellularLocation>
    <subcellularLocation>
        <location evidence="1">Endoplasmic reticulum membrane</location>
        <topology evidence="1">Single-pass type I membrane protein</topology>
    </subcellularLocation>
    <subcellularLocation>
        <location evidence="3">Endosome membrane</location>
        <topology evidence="3">Single-pass type I membrane protein</topology>
    </subcellularLocation>
    <subcellularLocation>
        <location evidence="23">Golgi apparatus</location>
        <location evidence="23">Golgi stack membrane</location>
        <topology evidence="23">Single-pass type I membrane protein</topology>
    </subcellularLocation>
    <subcellularLocation>
        <location evidence="2">Lysosome membrane</location>
        <topology evidence="2">Single-pass type I membrane protein</topology>
    </subcellularLocation>
    <subcellularLocation>
        <location evidence="22">Nucleus membrane</location>
        <topology evidence="22">Single-pass type I membrane protein</topology>
    </subcellularLocation>
</comment>
<dbReference type="GO" id="GO:0031965">
    <property type="term" value="C:nuclear membrane"/>
    <property type="evidence" value="ECO:0007669"/>
    <property type="project" value="UniProtKB-SubCell"/>
</dbReference>
<dbReference type="FunFam" id="3.30.60.270:FF:000004">
    <property type="entry name" value="Sortilin"/>
    <property type="match status" value="1"/>
</dbReference>
<keyword evidence="8" id="KW-0677">Repeat</keyword>
<feature type="compositionally biased region" description="Basic and acidic residues" evidence="26">
    <location>
        <begin position="802"/>
        <end position="814"/>
    </location>
</feature>
<dbReference type="GO" id="GO:0016050">
    <property type="term" value="P:vesicle organization"/>
    <property type="evidence" value="ECO:0007669"/>
    <property type="project" value="TreeGrafter"/>
</dbReference>
<reference evidence="30" key="3">
    <citation type="submission" date="2025-09" db="UniProtKB">
        <authorList>
            <consortium name="Ensembl"/>
        </authorList>
    </citation>
    <scope>IDENTIFICATION</scope>
</reference>
<feature type="domain" description="VPS10" evidence="29">
    <location>
        <begin position="122"/>
        <end position="733"/>
    </location>
</feature>
<dbReference type="SMART" id="SM00602">
    <property type="entry name" value="VPS10"/>
    <property type="match status" value="1"/>
</dbReference>
<keyword evidence="5" id="KW-1003">Cell membrane</keyword>
<dbReference type="GO" id="GO:0005765">
    <property type="term" value="C:lysosomal membrane"/>
    <property type="evidence" value="ECO:0007669"/>
    <property type="project" value="UniProtKB-SubCell"/>
</dbReference>
<keyword evidence="9" id="KW-0967">Endosome</keyword>
<keyword evidence="7 28" id="KW-0732">Signal</keyword>
<dbReference type="InterPro" id="IPR006581">
    <property type="entry name" value="VPS10"/>
</dbReference>
<evidence type="ECO:0000256" key="15">
    <source>
        <dbReference type="ARBA" id="ARBA00023157"/>
    </source>
</evidence>
<sequence>MGLFLPCVLLLSVSTLAVGFDLNLGPKPVGQSAFVKRFNLEEKAANIIKRSLPAWLAPSRNHQMKRRSADQGDSCKAVEGQVTKLADNTHRYTFNDLSGSVSLAWVGDGTGVIMALTTFQVPFFMLKFGQSKLYRSENYGKSFEDVTDLINNTFIRSEYGFAIGPENSGKVILTGEVSGGQGSRIFVSVDFGKSFTHKDLPFTPLMQITYNPEDSNVLVVLSNSYELWLSEDFGTSWKRIHSMVCLVKWGRKNTIFFTTSLNGSCSDRGMLDLRRTTDYGKTIKTVATKIYSFGLGGRFLFASVMTGKGTLRMIHVSVDQGNTWNMAQLPPVGHEQFYSILAANDDMVFMHVDEPGDTGFGTIYVSDDRGTVYSKSLERHLYTTTGGDTDFTNVTSLRGVFITSVLAEDSSVQSVISFDQGGEWVPLRKPANSKCDATAKDPDKCSLHIHAAYSTSMSLNVPMLPLTEPNAVGLILAHGSVGDAISVMKPDVYVSDDGGYTWIKALSGPHHYAILDSGGLLVAVQSSPNELVNQIKYSTDEGQCWGVYNFTDDPIYFTGLASEPGARSMNLSIWGYRDSFVSQNWISFTIDFRDLLTKSCSDNDYVSWLAHSDDISDPNDGCILGYKEKFLRLKKDSICWNGWDHQVSTVPTPCPCTLDDFLCDFGYYRQENSSECVEQPDLKGKVLEFCLQGREEQLQTSGYRKIPGDKCEGGKMPARQEIDLSKRCVSDLVGPELLTDTRSSKTVFIVIAVLVVMLLSTAAGFVFVKKYVCGGRFLVHRYSVLQQHVEENGAEGMDDPLETDHAQNGKIEFHDDSDEDLLE</sequence>
<keyword evidence="20" id="KW-0449">Lipoprotein</keyword>
<organism evidence="30 31">
    <name type="scientific">Anabas testudineus</name>
    <name type="common">Climbing perch</name>
    <name type="synonym">Anthias testudineus</name>
    <dbReference type="NCBI Taxonomy" id="64144"/>
    <lineage>
        <taxon>Eukaryota</taxon>
        <taxon>Metazoa</taxon>
        <taxon>Chordata</taxon>
        <taxon>Craniata</taxon>
        <taxon>Vertebrata</taxon>
        <taxon>Euteleostomi</taxon>
        <taxon>Actinopterygii</taxon>
        <taxon>Neopterygii</taxon>
        <taxon>Teleostei</taxon>
        <taxon>Neoteleostei</taxon>
        <taxon>Acanthomorphata</taxon>
        <taxon>Anabantaria</taxon>
        <taxon>Anabantiformes</taxon>
        <taxon>Anabantoidei</taxon>
        <taxon>Anabantidae</taxon>
        <taxon>Anabas</taxon>
    </lineage>
</organism>
<feature type="chain" id="PRO_5018730588" description="Sortilin" evidence="28">
    <location>
        <begin position="20"/>
        <end position="823"/>
    </location>
</feature>
<evidence type="ECO:0000256" key="13">
    <source>
        <dbReference type="ARBA" id="ARBA00023136"/>
    </source>
</evidence>
<dbReference type="PANTHER" id="PTHR12106:SF44">
    <property type="entry name" value="SORTILIN 1B"/>
    <property type="match status" value="1"/>
</dbReference>
<dbReference type="FunFam" id="2.130.10.10:FF:000802">
    <property type="entry name" value="Sortilin"/>
    <property type="match status" value="1"/>
</dbReference>
<evidence type="ECO:0000256" key="21">
    <source>
        <dbReference type="ARBA" id="ARBA00037814"/>
    </source>
</evidence>
<evidence type="ECO:0000256" key="2">
    <source>
        <dbReference type="ARBA" id="ARBA00004352"/>
    </source>
</evidence>
<evidence type="ECO:0000256" key="5">
    <source>
        <dbReference type="ARBA" id="ARBA00022475"/>
    </source>
</evidence>
<evidence type="ECO:0000256" key="20">
    <source>
        <dbReference type="ARBA" id="ARBA00023288"/>
    </source>
</evidence>
<evidence type="ECO:0000256" key="14">
    <source>
        <dbReference type="ARBA" id="ARBA00023139"/>
    </source>
</evidence>
<accession>A0A3Q1J8X1</accession>
<evidence type="ECO:0000313" key="31">
    <source>
        <dbReference type="Proteomes" id="UP000265040"/>
    </source>
</evidence>
<feature type="transmembrane region" description="Helical" evidence="27">
    <location>
        <begin position="747"/>
        <end position="768"/>
    </location>
</feature>
<protein>
    <recommendedName>
        <fullName evidence="25">Sortilin</fullName>
    </recommendedName>
</protein>
<keyword evidence="10" id="KW-0256">Endoplasmic reticulum</keyword>
<dbReference type="PANTHER" id="PTHR12106">
    <property type="entry name" value="SORTILIN RELATED"/>
    <property type="match status" value="1"/>
</dbReference>
<dbReference type="Pfam" id="PF15902">
    <property type="entry name" value="Sortilin-Vps10"/>
    <property type="match status" value="1"/>
</dbReference>
<dbReference type="InterPro" id="IPR031778">
    <property type="entry name" value="Sortilin_N"/>
</dbReference>
<dbReference type="RefSeq" id="XP_026223512.1">
    <property type="nucleotide sequence ID" value="XM_026367727.1"/>
</dbReference>
<evidence type="ECO:0000256" key="22">
    <source>
        <dbReference type="ARBA" id="ARBA00046292"/>
    </source>
</evidence>
<evidence type="ECO:0000256" key="3">
    <source>
        <dbReference type="ARBA" id="ARBA00004530"/>
    </source>
</evidence>
<dbReference type="Gene3D" id="2.130.10.10">
    <property type="entry name" value="YVTN repeat-like/Quinoprotein amine dehydrogenase"/>
    <property type="match status" value="2"/>
</dbReference>
<keyword evidence="4" id="KW-0813">Transport</keyword>
<dbReference type="GO" id="GO:0005789">
    <property type="term" value="C:endoplasmic reticulum membrane"/>
    <property type="evidence" value="ECO:0007669"/>
    <property type="project" value="UniProtKB-SubCell"/>
</dbReference>
<keyword evidence="12" id="KW-0333">Golgi apparatus</keyword>
<dbReference type="GO" id="GO:0006895">
    <property type="term" value="P:Golgi to endosome transport"/>
    <property type="evidence" value="ECO:0007669"/>
    <property type="project" value="TreeGrafter"/>
</dbReference>
<evidence type="ECO:0000256" key="24">
    <source>
        <dbReference type="ARBA" id="ARBA00061605"/>
    </source>
</evidence>
<evidence type="ECO:0000256" key="25">
    <source>
        <dbReference type="ARBA" id="ARBA00068731"/>
    </source>
</evidence>
<feature type="region of interest" description="Disordered" evidence="26">
    <location>
        <begin position="794"/>
        <end position="823"/>
    </location>
</feature>
<dbReference type="GO" id="GO:0032580">
    <property type="term" value="C:Golgi cisterna membrane"/>
    <property type="evidence" value="ECO:0007669"/>
    <property type="project" value="UniProtKB-SubCell"/>
</dbReference>
<dbReference type="Proteomes" id="UP000265040">
    <property type="component" value="Chromosome 7"/>
</dbReference>
<evidence type="ECO:0000256" key="12">
    <source>
        <dbReference type="ARBA" id="ARBA00023034"/>
    </source>
</evidence>
<evidence type="ECO:0000256" key="26">
    <source>
        <dbReference type="SAM" id="MobiDB-lite"/>
    </source>
</evidence>
<dbReference type="GeneID" id="113167268"/>
<dbReference type="GO" id="GO:0010008">
    <property type="term" value="C:endosome membrane"/>
    <property type="evidence" value="ECO:0007669"/>
    <property type="project" value="UniProtKB-SubCell"/>
</dbReference>
<evidence type="ECO:0000259" key="29">
    <source>
        <dbReference type="SMART" id="SM00602"/>
    </source>
</evidence>
<dbReference type="InterPro" id="IPR031777">
    <property type="entry name" value="Sortilin_C"/>
</dbReference>
<evidence type="ECO:0000256" key="7">
    <source>
        <dbReference type="ARBA" id="ARBA00022729"/>
    </source>
</evidence>
<evidence type="ECO:0000256" key="1">
    <source>
        <dbReference type="ARBA" id="ARBA00004115"/>
    </source>
</evidence>
<dbReference type="CDD" id="cd15482">
    <property type="entry name" value="Sialidase_non-viral"/>
    <property type="match status" value="1"/>
</dbReference>
<dbReference type="FunCoup" id="A0A3Q1J8X1">
    <property type="interactions" value="113"/>
</dbReference>
<dbReference type="GO" id="GO:0005886">
    <property type="term" value="C:plasma membrane"/>
    <property type="evidence" value="ECO:0007669"/>
    <property type="project" value="UniProtKB-SubCell"/>
</dbReference>
<evidence type="ECO:0000256" key="6">
    <source>
        <dbReference type="ARBA" id="ARBA00022692"/>
    </source>
</evidence>
<evidence type="ECO:0000256" key="17">
    <source>
        <dbReference type="ARBA" id="ARBA00023180"/>
    </source>
</evidence>
<dbReference type="InterPro" id="IPR015943">
    <property type="entry name" value="WD40/YVTN_repeat-like_dom_sf"/>
</dbReference>
<name>A0A3Q1J8X1_ANATE</name>
<reference evidence="30" key="1">
    <citation type="submission" date="2021-04" db="EMBL/GenBank/DDBJ databases">
        <authorList>
            <consortium name="Wellcome Sanger Institute Data Sharing"/>
        </authorList>
    </citation>
    <scope>NUCLEOTIDE SEQUENCE [LARGE SCALE GENOMIC DNA]</scope>
</reference>
<dbReference type="SUPFAM" id="SSF110296">
    <property type="entry name" value="Oligoxyloglucan reducing end-specific cellobiohydrolase"/>
    <property type="match status" value="1"/>
</dbReference>
<dbReference type="Gene3D" id="2.10.70.80">
    <property type="match status" value="1"/>
</dbReference>
<comment type="similarity">
    <text evidence="24">Belongs to the VPS10-related sortilin family. SORT1 subfamily.</text>
</comment>
<evidence type="ECO:0000256" key="4">
    <source>
        <dbReference type="ARBA" id="ARBA00022448"/>
    </source>
</evidence>
<keyword evidence="14" id="KW-0564">Palmitate</keyword>
<dbReference type="AlphaFoldDB" id="A0A3Q1J8X1"/>
<keyword evidence="13 27" id="KW-0472">Membrane</keyword>
<dbReference type="GO" id="GO:0071466">
    <property type="term" value="P:cellular response to xenobiotic stimulus"/>
    <property type="evidence" value="ECO:0007669"/>
    <property type="project" value="Ensembl"/>
</dbReference>
<evidence type="ECO:0000256" key="8">
    <source>
        <dbReference type="ARBA" id="ARBA00022737"/>
    </source>
</evidence>
<evidence type="ECO:0000256" key="18">
    <source>
        <dbReference type="ARBA" id="ARBA00023228"/>
    </source>
</evidence>
<evidence type="ECO:0000256" key="16">
    <source>
        <dbReference type="ARBA" id="ARBA00023170"/>
    </source>
</evidence>
<evidence type="ECO:0000256" key="9">
    <source>
        <dbReference type="ARBA" id="ARBA00022753"/>
    </source>
</evidence>
<dbReference type="InterPro" id="IPR050310">
    <property type="entry name" value="VPS10-sortilin"/>
</dbReference>
<evidence type="ECO:0000256" key="11">
    <source>
        <dbReference type="ARBA" id="ARBA00022989"/>
    </source>
</evidence>
<dbReference type="Ensembl" id="ENSATET00000028041.3">
    <property type="protein sequence ID" value="ENSATEP00000027604.1"/>
    <property type="gene ID" value="ENSATEG00000019092.3"/>
</dbReference>
<proteinExistence type="inferred from homology"/>
<dbReference type="GeneTree" id="ENSGT01030000234563"/>
<keyword evidence="6 27" id="KW-0812">Transmembrane</keyword>
<keyword evidence="15" id="KW-1015">Disulfide bond</keyword>
<dbReference type="CTD" id="799153"/>
<keyword evidence="11 27" id="KW-1133">Transmembrane helix</keyword>
<dbReference type="Pfam" id="PF15901">
    <property type="entry name" value="Sortilin_C"/>
    <property type="match status" value="1"/>
</dbReference>
<dbReference type="InParanoid" id="A0A3Q1J8X1"/>
<evidence type="ECO:0000256" key="23">
    <source>
        <dbReference type="ARBA" id="ARBA00060431"/>
    </source>
</evidence>
<dbReference type="GO" id="GO:0005829">
    <property type="term" value="C:cytosol"/>
    <property type="evidence" value="ECO:0007669"/>
    <property type="project" value="GOC"/>
</dbReference>
<dbReference type="STRING" id="64144.ENSATEP00000027604"/>
<evidence type="ECO:0000256" key="28">
    <source>
        <dbReference type="SAM" id="SignalP"/>
    </source>
</evidence>
<reference evidence="30" key="2">
    <citation type="submission" date="2025-08" db="UniProtKB">
        <authorList>
            <consortium name="Ensembl"/>
        </authorList>
    </citation>
    <scope>IDENTIFICATION</scope>
</reference>
<keyword evidence="16" id="KW-0675">Receptor</keyword>
<dbReference type="OrthoDB" id="443634at2759"/>
<keyword evidence="31" id="KW-1185">Reference proteome</keyword>
<dbReference type="GO" id="GO:0006897">
    <property type="term" value="P:endocytosis"/>
    <property type="evidence" value="ECO:0007669"/>
    <property type="project" value="TreeGrafter"/>
</dbReference>